<proteinExistence type="predicted"/>
<dbReference type="PROSITE" id="PS50896">
    <property type="entry name" value="LISH"/>
    <property type="match status" value="1"/>
</dbReference>
<protein>
    <submittedName>
        <fullName evidence="1">Uncharacterized protein</fullName>
    </submittedName>
</protein>
<reference evidence="2" key="1">
    <citation type="journal article" date="2009" name="Nature">
        <title>Genome sequence and analysis of the Irish potato famine pathogen Phytophthora infestans.</title>
        <authorList>
            <consortium name="The Broad Institute Genome Sequencing Platform"/>
            <person name="Haas B.J."/>
            <person name="Kamoun S."/>
            <person name="Zody M.C."/>
            <person name="Jiang R.H."/>
            <person name="Handsaker R.E."/>
            <person name="Cano L.M."/>
            <person name="Grabherr M."/>
            <person name="Kodira C.D."/>
            <person name="Raffaele S."/>
            <person name="Torto-Alalibo T."/>
            <person name="Bozkurt T.O."/>
            <person name="Ah-Fong A.M."/>
            <person name="Alvarado L."/>
            <person name="Anderson V.L."/>
            <person name="Armstrong M.R."/>
            <person name="Avrova A."/>
            <person name="Baxter L."/>
            <person name="Beynon J."/>
            <person name="Boevink P.C."/>
            <person name="Bollmann S.R."/>
            <person name="Bos J.I."/>
            <person name="Bulone V."/>
            <person name="Cai G."/>
            <person name="Cakir C."/>
            <person name="Carrington J.C."/>
            <person name="Chawner M."/>
            <person name="Conti L."/>
            <person name="Costanzo S."/>
            <person name="Ewan R."/>
            <person name="Fahlgren N."/>
            <person name="Fischbach M.A."/>
            <person name="Fugelstad J."/>
            <person name="Gilroy E.M."/>
            <person name="Gnerre S."/>
            <person name="Green P.J."/>
            <person name="Grenville-Briggs L.J."/>
            <person name="Griffith J."/>
            <person name="Grunwald N.J."/>
            <person name="Horn K."/>
            <person name="Horner N.R."/>
            <person name="Hu C.H."/>
            <person name="Huitema E."/>
            <person name="Jeong D.H."/>
            <person name="Jones A.M."/>
            <person name="Jones J.D."/>
            <person name="Jones R.W."/>
            <person name="Karlsson E.K."/>
            <person name="Kunjeti S.G."/>
            <person name="Lamour K."/>
            <person name="Liu Z."/>
            <person name="Ma L."/>
            <person name="Maclean D."/>
            <person name="Chibucos M.C."/>
            <person name="McDonald H."/>
            <person name="McWalters J."/>
            <person name="Meijer H.J."/>
            <person name="Morgan W."/>
            <person name="Morris P.F."/>
            <person name="Munro C.A."/>
            <person name="O'Neill K."/>
            <person name="Ospina-Giraldo M."/>
            <person name="Pinzon A."/>
            <person name="Pritchard L."/>
            <person name="Ramsahoye B."/>
            <person name="Ren Q."/>
            <person name="Restrepo S."/>
            <person name="Roy S."/>
            <person name="Sadanandom A."/>
            <person name="Savidor A."/>
            <person name="Schornack S."/>
            <person name="Schwartz D.C."/>
            <person name="Schumann U.D."/>
            <person name="Schwessinger B."/>
            <person name="Seyer L."/>
            <person name="Sharpe T."/>
            <person name="Silvar C."/>
            <person name="Song J."/>
            <person name="Studholme D.J."/>
            <person name="Sykes S."/>
            <person name="Thines M."/>
            <person name="van de Vondervoort P.J."/>
            <person name="Phuntumart V."/>
            <person name="Wawra S."/>
            <person name="Weide R."/>
            <person name="Win J."/>
            <person name="Young C."/>
            <person name="Zhou S."/>
            <person name="Fry W."/>
            <person name="Meyers B.C."/>
            <person name="van West P."/>
            <person name="Ristaino J."/>
            <person name="Govers F."/>
            <person name="Birch P.R."/>
            <person name="Whisson S.C."/>
            <person name="Judelson H.S."/>
            <person name="Nusbaum C."/>
        </authorList>
    </citation>
    <scope>NUCLEOTIDE SEQUENCE [LARGE SCALE GENOMIC DNA]</scope>
    <source>
        <strain evidence="2">T30-4</strain>
    </source>
</reference>
<evidence type="ECO:0000313" key="2">
    <source>
        <dbReference type="Proteomes" id="UP000006643"/>
    </source>
</evidence>
<keyword evidence="2" id="KW-1185">Reference proteome</keyword>
<dbReference type="AlphaFoldDB" id="D0NK67"/>
<dbReference type="HOGENOM" id="CLU_2125928_0_0_1"/>
<dbReference type="KEGG" id="pif:PITG_13053"/>
<dbReference type="RefSeq" id="XP_002900589.1">
    <property type="nucleotide sequence ID" value="XM_002900543.1"/>
</dbReference>
<dbReference type="EMBL" id="DS028142">
    <property type="protein sequence ID" value="EEY59904.1"/>
    <property type="molecule type" value="Genomic_DNA"/>
</dbReference>
<name>D0NK67_PHYIT</name>
<accession>D0NK67</accession>
<dbReference type="InParanoid" id="D0NK67"/>
<dbReference type="VEuPathDB" id="FungiDB:PITG_13053"/>
<dbReference type="Proteomes" id="UP000006643">
    <property type="component" value="Unassembled WGS sequence"/>
</dbReference>
<dbReference type="InterPro" id="IPR006594">
    <property type="entry name" value="LisH"/>
</dbReference>
<sequence>MPQHNDVLYLVAQYLQAAGLYASSLVLQEESGLDVTWLRGYSHEVALLRRWIFAGDVTRARALLQPLTTFSDLKCFESLVPLFRAPVDTSESDVFKYVAMPKLQLKGLHFSVVY</sequence>
<dbReference type="OMA" id="GASREMH"/>
<dbReference type="STRING" id="403677.D0NK67"/>
<organism evidence="1 2">
    <name type="scientific">Phytophthora infestans (strain T30-4)</name>
    <name type="common">Potato late blight agent</name>
    <dbReference type="NCBI Taxonomy" id="403677"/>
    <lineage>
        <taxon>Eukaryota</taxon>
        <taxon>Sar</taxon>
        <taxon>Stramenopiles</taxon>
        <taxon>Oomycota</taxon>
        <taxon>Peronosporomycetes</taxon>
        <taxon>Peronosporales</taxon>
        <taxon>Peronosporaceae</taxon>
        <taxon>Phytophthora</taxon>
    </lineage>
</organism>
<dbReference type="SMART" id="SM00667">
    <property type="entry name" value="LisH"/>
    <property type="match status" value="1"/>
</dbReference>
<dbReference type="eggNOG" id="KOG0641">
    <property type="taxonomic scope" value="Eukaryota"/>
</dbReference>
<dbReference type="OrthoDB" id="117027at2759"/>
<dbReference type="GeneID" id="9474552"/>
<evidence type="ECO:0000313" key="1">
    <source>
        <dbReference type="EMBL" id="EEY59904.1"/>
    </source>
</evidence>
<gene>
    <name evidence="1" type="ORF">PITG_13053</name>
</gene>